<accession>A0A7I9WKB4</accession>
<keyword evidence="9" id="KW-0408">Iron</keyword>
<comment type="subunit">
    <text evidence="4">Homodimer.</text>
</comment>
<keyword evidence="8" id="KW-0784">Thiamine biosynthesis</keyword>
<dbReference type="InterPro" id="IPR015168">
    <property type="entry name" value="SsuA/THI5"/>
</dbReference>
<comment type="catalytic activity">
    <reaction evidence="11">
        <text>N(6)-(pyridoxal phosphate)-L-lysyl-[4-amino-5-hydroxymethyl-2-methylpyrimidine phosphate synthase] + L-histidyl-[4-amino-5-hydroxymethyl-2-methylpyrimidine phosphate synthase] + 2 Fe(3+) + 4 H2O = L-lysyl-[4-amino-5-hydroxymethyl-2-methylpyrimidine phosphate synthase] + (2S)-2-amino-5-hydroxy-4-oxopentanoyl-[4-amino-5-hydroxymethyl-2-methylpyrimidine phosphate synthase] + 4-amino-2-methyl-5-(phosphooxymethyl)pyrimidine + 3-oxopropanoate + 2 Fe(2+) + 2 H(+)</text>
        <dbReference type="Rhea" id="RHEA:65756"/>
        <dbReference type="Rhea" id="RHEA-COMP:16892"/>
        <dbReference type="Rhea" id="RHEA-COMP:16893"/>
        <dbReference type="Rhea" id="RHEA-COMP:16894"/>
        <dbReference type="Rhea" id="RHEA-COMP:16895"/>
        <dbReference type="ChEBI" id="CHEBI:15377"/>
        <dbReference type="ChEBI" id="CHEBI:15378"/>
        <dbReference type="ChEBI" id="CHEBI:29033"/>
        <dbReference type="ChEBI" id="CHEBI:29034"/>
        <dbReference type="ChEBI" id="CHEBI:29969"/>
        <dbReference type="ChEBI" id="CHEBI:29979"/>
        <dbReference type="ChEBI" id="CHEBI:33190"/>
        <dbReference type="ChEBI" id="CHEBI:58354"/>
        <dbReference type="ChEBI" id="CHEBI:143915"/>
        <dbReference type="ChEBI" id="CHEBI:157692"/>
    </reaction>
    <physiologicalReaction direction="left-to-right" evidence="11">
        <dbReference type="Rhea" id="RHEA:65757"/>
    </physiologicalReaction>
</comment>
<dbReference type="GO" id="GO:0009228">
    <property type="term" value="P:thiamine biosynthetic process"/>
    <property type="evidence" value="ECO:0007669"/>
    <property type="project" value="UniProtKB-KW"/>
</dbReference>
<feature type="domain" description="SsuA/THI5-like" evidence="12">
    <location>
        <begin position="51"/>
        <end position="262"/>
    </location>
</feature>
<comment type="caution">
    <text evidence="13">The sequence shown here is derived from an EMBL/GenBank/DDBJ whole genome shotgun (WGS) entry which is preliminary data.</text>
</comment>
<evidence type="ECO:0000256" key="11">
    <source>
        <dbReference type="ARBA" id="ARBA00048179"/>
    </source>
</evidence>
<dbReference type="Gene3D" id="3.40.190.10">
    <property type="entry name" value="Periplasmic binding protein-like II"/>
    <property type="match status" value="2"/>
</dbReference>
<dbReference type="PANTHER" id="PTHR31528">
    <property type="entry name" value="4-AMINO-5-HYDROXYMETHYL-2-METHYLPYRIMIDINE PHOSPHATE SYNTHASE THI11-RELATED"/>
    <property type="match status" value="1"/>
</dbReference>
<comment type="function">
    <text evidence="1">Responsible for the formation of the pyrimidine heterocycle in the thiamine biosynthesis pathway. Catalyzes the formation of hydroxymethylpyrimidine phosphate (HMP-P) from histidine and pyridoxal phosphate (PLP). The protein uses PLP and the active site histidine to form HMP-P, generating an inactive enzyme. The enzyme can only undergo a single turnover, which suggests it is a suicide enzyme.</text>
</comment>
<evidence type="ECO:0000256" key="6">
    <source>
        <dbReference type="ARBA" id="ARBA00022723"/>
    </source>
</evidence>
<keyword evidence="7" id="KW-0663">Pyridoxal phosphate</keyword>
<evidence type="ECO:0000256" key="4">
    <source>
        <dbReference type="ARBA" id="ARBA00011738"/>
    </source>
</evidence>
<dbReference type="EMBL" id="BLKT01000003">
    <property type="protein sequence ID" value="GFG57647.1"/>
    <property type="molecule type" value="Genomic_DNA"/>
</dbReference>
<keyword evidence="6" id="KW-0479">Metal-binding</keyword>
<dbReference type="GO" id="GO:0046872">
    <property type="term" value="F:metal ion binding"/>
    <property type="evidence" value="ECO:0007669"/>
    <property type="project" value="UniProtKB-KW"/>
</dbReference>
<evidence type="ECO:0000256" key="2">
    <source>
        <dbReference type="ARBA" id="ARBA00004948"/>
    </source>
</evidence>
<dbReference type="PANTHER" id="PTHR31528:SF1">
    <property type="entry name" value="4-AMINO-5-HYDROXYMETHYL-2-METHYLPYRIMIDINE PHOSPHATE SYNTHASE THI11-RELATED"/>
    <property type="match status" value="1"/>
</dbReference>
<evidence type="ECO:0000256" key="10">
    <source>
        <dbReference type="ARBA" id="ARBA00033171"/>
    </source>
</evidence>
<dbReference type="AlphaFoldDB" id="A0A7I9WKB4"/>
<dbReference type="InterPro" id="IPR027939">
    <property type="entry name" value="NMT1/THI5"/>
</dbReference>
<dbReference type="Pfam" id="PF09084">
    <property type="entry name" value="NMT1"/>
    <property type="match status" value="1"/>
</dbReference>
<evidence type="ECO:0000313" key="13">
    <source>
        <dbReference type="EMBL" id="GFG57647.1"/>
    </source>
</evidence>
<dbReference type="RefSeq" id="WP_193488765.1">
    <property type="nucleotide sequence ID" value="NZ_BAAAMC010000012.1"/>
</dbReference>
<evidence type="ECO:0000259" key="12">
    <source>
        <dbReference type="Pfam" id="PF09084"/>
    </source>
</evidence>
<evidence type="ECO:0000256" key="9">
    <source>
        <dbReference type="ARBA" id="ARBA00023004"/>
    </source>
</evidence>
<evidence type="ECO:0000256" key="3">
    <source>
        <dbReference type="ARBA" id="ARBA00009406"/>
    </source>
</evidence>
<dbReference type="Proteomes" id="UP000465241">
    <property type="component" value="Unassembled WGS sequence"/>
</dbReference>
<comment type="similarity">
    <text evidence="3">Belongs to the NMT1/THI5 family.</text>
</comment>
<keyword evidence="14" id="KW-1185">Reference proteome</keyword>
<proteinExistence type="inferred from homology"/>
<evidence type="ECO:0000256" key="5">
    <source>
        <dbReference type="ARBA" id="ARBA00022679"/>
    </source>
</evidence>
<dbReference type="SUPFAM" id="SSF53850">
    <property type="entry name" value="Periplasmic binding protein-like II"/>
    <property type="match status" value="1"/>
</dbReference>
<protein>
    <recommendedName>
        <fullName evidence="10">Thiamine pyrimidine synthase</fullName>
    </recommendedName>
</protein>
<dbReference type="PROSITE" id="PS51257">
    <property type="entry name" value="PROKAR_LIPOPROTEIN"/>
    <property type="match status" value="1"/>
</dbReference>
<evidence type="ECO:0000256" key="1">
    <source>
        <dbReference type="ARBA" id="ARBA00003469"/>
    </source>
</evidence>
<name>A0A7I9WKB4_9MYCO</name>
<dbReference type="GO" id="GO:0016740">
    <property type="term" value="F:transferase activity"/>
    <property type="evidence" value="ECO:0007669"/>
    <property type="project" value="UniProtKB-KW"/>
</dbReference>
<evidence type="ECO:0000256" key="8">
    <source>
        <dbReference type="ARBA" id="ARBA00022977"/>
    </source>
</evidence>
<organism evidence="13 14">
    <name type="scientific">Mycolicibacterium murale</name>
    <dbReference type="NCBI Taxonomy" id="182220"/>
    <lineage>
        <taxon>Bacteria</taxon>
        <taxon>Bacillati</taxon>
        <taxon>Actinomycetota</taxon>
        <taxon>Actinomycetes</taxon>
        <taxon>Mycobacteriales</taxon>
        <taxon>Mycobacteriaceae</taxon>
        <taxon>Mycolicibacterium</taxon>
    </lineage>
</organism>
<gene>
    <name evidence="13" type="ORF">MMUR_17830</name>
</gene>
<evidence type="ECO:0000313" key="14">
    <source>
        <dbReference type="Proteomes" id="UP000465241"/>
    </source>
</evidence>
<comment type="pathway">
    <text evidence="2">Cofactor biosynthesis; thiamine diphosphate biosynthesis.</text>
</comment>
<reference evidence="13 14" key="1">
    <citation type="journal article" date="2019" name="Emerg. Microbes Infect.">
        <title>Comprehensive subspecies identification of 175 nontuberculous mycobacteria species based on 7547 genomic profiles.</title>
        <authorList>
            <person name="Matsumoto Y."/>
            <person name="Kinjo T."/>
            <person name="Motooka D."/>
            <person name="Nabeya D."/>
            <person name="Jung N."/>
            <person name="Uechi K."/>
            <person name="Horii T."/>
            <person name="Iida T."/>
            <person name="Fujita J."/>
            <person name="Nakamura S."/>
        </authorList>
    </citation>
    <scope>NUCLEOTIDE SEQUENCE [LARGE SCALE GENOMIC DNA]</scope>
    <source>
        <strain evidence="13 14">JCM 13392</strain>
    </source>
</reference>
<sequence length="358" mass="37793">MSIFEQRRKPVAAAIAGFATAALVAGCGGGGGDTEAAADGAVTVVTGWVIQPEFASLYAADALGYYQEAGLDVTIQPGGPDVNAEQLVGAGSAQFGMDAGSNVLTSNDVGTGLVSLAQLEQESSLRLLSWAKDGLTTPESWRGKRIGIWSSVNSLYASLAKHGMNKDTDVTLVEQGFDMQQFLDGQLDLASAYSYNEVGQVYQAGVPEQDVLVYNYASDDTDTIGLQLFGNGEYVAANPEQAVDFVAATLRGQAYCRDNPEDCVRIVGEAGSTMDADFMLWQMNEMNKSIWSSDAPLGTLDEAAFQQTAQVLSETGVIQSAPDLGALMQTDIYNQAVTKLGDTDLTNATFTPLENVAP</sequence>
<keyword evidence="5" id="KW-0808">Transferase</keyword>
<evidence type="ECO:0000256" key="7">
    <source>
        <dbReference type="ARBA" id="ARBA00022898"/>
    </source>
</evidence>